<name>A0ABN6CDU5_9ACTN</name>
<accession>A0ABN6CDU5</accession>
<dbReference type="NCBIfam" id="TIGR01167">
    <property type="entry name" value="LPXTG_anchor"/>
    <property type="match status" value="1"/>
</dbReference>
<keyword evidence="2" id="KW-1185">Reference proteome</keyword>
<organism evidence="1 2">
    <name type="scientific">Actinoplanes ianthinogenes</name>
    <dbReference type="NCBI Taxonomy" id="122358"/>
    <lineage>
        <taxon>Bacteria</taxon>
        <taxon>Bacillati</taxon>
        <taxon>Actinomycetota</taxon>
        <taxon>Actinomycetes</taxon>
        <taxon>Micromonosporales</taxon>
        <taxon>Micromonosporaceae</taxon>
        <taxon>Actinoplanes</taxon>
    </lineage>
</organism>
<dbReference type="EMBL" id="AP023356">
    <property type="protein sequence ID" value="BCJ43739.1"/>
    <property type="molecule type" value="Genomic_DNA"/>
</dbReference>
<protein>
    <recommendedName>
        <fullName evidence="3">LPXTG cell wall anchor domain-containing protein</fullName>
    </recommendedName>
</protein>
<evidence type="ECO:0000313" key="1">
    <source>
        <dbReference type="EMBL" id="BCJ43739.1"/>
    </source>
</evidence>
<reference evidence="1 2" key="1">
    <citation type="submission" date="2020-08" db="EMBL/GenBank/DDBJ databases">
        <title>Whole genome shotgun sequence of Actinoplanes ianthinogenes NBRC 13996.</title>
        <authorList>
            <person name="Komaki H."/>
            <person name="Tamura T."/>
        </authorList>
    </citation>
    <scope>NUCLEOTIDE SEQUENCE [LARGE SCALE GENOMIC DNA]</scope>
    <source>
        <strain evidence="1 2">NBRC 13996</strain>
    </source>
</reference>
<dbReference type="Proteomes" id="UP000676967">
    <property type="component" value="Chromosome"/>
</dbReference>
<proteinExistence type="predicted"/>
<evidence type="ECO:0000313" key="2">
    <source>
        <dbReference type="Proteomes" id="UP000676967"/>
    </source>
</evidence>
<gene>
    <name evidence="1" type="ORF">Aiant_43960</name>
</gene>
<evidence type="ECO:0008006" key="3">
    <source>
        <dbReference type="Google" id="ProtNLM"/>
    </source>
</evidence>
<sequence>MLAYILIPLGLLIALAGYVVYKRRRNSGIAGHEAEIGYQAELHRGTGGD</sequence>